<sequence>MSRRFAFIYCLLFGLITTSCNRSIDNDRNTLSGKIKIPLRSLELDQTAFTKKAGHLYYEGKRYSGYVVEKFEDGMLKSFSSYFKGKLEGVYQSWYPNGRIRELRIYANNHKEGEHVGWWENGKPKFIYHFKGDVYHGSCNEWYPNGDPFKFFNYTNGQEDGPQQMWREDGKFRANYVVKDGRKYGSIGFKQCNAAAINANVSAKDNSTNTENAGDE</sequence>
<dbReference type="EMBL" id="JAUJEA010000013">
    <property type="protein sequence ID" value="MDN5204758.1"/>
    <property type="molecule type" value="Genomic_DNA"/>
</dbReference>
<dbReference type="Proteomes" id="UP001172082">
    <property type="component" value="Unassembled WGS sequence"/>
</dbReference>
<accession>A0ABT8KX74</accession>
<organism evidence="1 2">
    <name type="scientific">Splendidivirga corallicola</name>
    <dbReference type="NCBI Taxonomy" id="3051826"/>
    <lineage>
        <taxon>Bacteria</taxon>
        <taxon>Pseudomonadati</taxon>
        <taxon>Bacteroidota</taxon>
        <taxon>Cytophagia</taxon>
        <taxon>Cytophagales</taxon>
        <taxon>Splendidivirgaceae</taxon>
        <taxon>Splendidivirga</taxon>
    </lineage>
</organism>
<dbReference type="RefSeq" id="WP_346754782.1">
    <property type="nucleotide sequence ID" value="NZ_JAUJEA010000013.1"/>
</dbReference>
<protein>
    <submittedName>
        <fullName evidence="1">Membrane-binding protein</fullName>
    </submittedName>
</protein>
<comment type="caution">
    <text evidence="1">The sequence shown here is derived from an EMBL/GenBank/DDBJ whole genome shotgun (WGS) entry which is preliminary data.</text>
</comment>
<gene>
    <name evidence="1" type="ORF">QQ008_25435</name>
</gene>
<evidence type="ECO:0000313" key="1">
    <source>
        <dbReference type="EMBL" id="MDN5204758.1"/>
    </source>
</evidence>
<name>A0ABT8KX74_9BACT</name>
<keyword evidence="2" id="KW-1185">Reference proteome</keyword>
<dbReference type="PROSITE" id="PS51257">
    <property type="entry name" value="PROKAR_LIPOPROTEIN"/>
    <property type="match status" value="1"/>
</dbReference>
<reference evidence="1" key="1">
    <citation type="submission" date="2023-06" db="EMBL/GenBank/DDBJ databases">
        <title>Genomic of Parafulvivirga corallium.</title>
        <authorList>
            <person name="Wang G."/>
        </authorList>
    </citation>
    <scope>NUCLEOTIDE SEQUENCE</scope>
    <source>
        <strain evidence="1">BMA10</strain>
    </source>
</reference>
<dbReference type="SUPFAM" id="SSF82185">
    <property type="entry name" value="Histone H3 K4-specific methyltransferase SET7/9 N-terminal domain"/>
    <property type="match status" value="1"/>
</dbReference>
<dbReference type="Gene3D" id="3.90.930.1">
    <property type="match status" value="1"/>
</dbReference>
<evidence type="ECO:0000313" key="2">
    <source>
        <dbReference type="Proteomes" id="UP001172082"/>
    </source>
</evidence>
<proteinExistence type="predicted"/>